<proteinExistence type="predicted"/>
<dbReference type="EMBL" id="CP001510">
    <property type="protein sequence ID" value="ACS39427.1"/>
    <property type="molecule type" value="Genomic_DNA"/>
</dbReference>
<dbReference type="KEGG" id="mea:Mex_1p1565"/>
<dbReference type="RefSeq" id="WP_012752539.1">
    <property type="nucleotide sequence ID" value="NC_012808.1"/>
</dbReference>
<sequence>MACTRIKMDVSALRRAGITKAFRAVADVSRRARSKARGSSPGAKPTKIAVPCLTA</sequence>
<keyword evidence="2" id="KW-1185">Reference proteome</keyword>
<reference evidence="1 2" key="1">
    <citation type="journal article" date="2009" name="PLoS ONE">
        <title>Methylobacterium genome sequences: a reference blueprint to investigate microbial metabolism of C1 compounds from natural and industrial sources.</title>
        <authorList>
            <person name="Vuilleumier S."/>
            <person name="Chistoserdova L."/>
            <person name="Lee M.-C."/>
            <person name="Bringel F."/>
            <person name="Lajus A."/>
            <person name="Zhou Y."/>
            <person name="Gourion B."/>
            <person name="Barbe V."/>
            <person name="Chang J."/>
            <person name="Cruveiller S."/>
            <person name="Dossat C."/>
            <person name="Gillett W."/>
            <person name="Gruffaz C."/>
            <person name="Haugen E."/>
            <person name="Hourcade E."/>
            <person name="Levy R."/>
            <person name="Mangenot S."/>
            <person name="Muller E."/>
            <person name="Nadalig T."/>
            <person name="Pagni M."/>
            <person name="Penny C."/>
            <person name="Peyraud R."/>
            <person name="Robinson D.G."/>
            <person name="Roche D."/>
            <person name="Rouy Z."/>
            <person name="Saenampechek C."/>
            <person name="Salvignol G."/>
            <person name="Vallenet D."/>
            <person name="Wu Z."/>
            <person name="Marx C.J."/>
            <person name="Vorholt J.A."/>
            <person name="Olson M.V."/>
            <person name="Kaul R."/>
            <person name="Weissenbach J."/>
            <person name="Medigue C."/>
            <person name="Lidstrom M.E."/>
        </authorList>
    </citation>
    <scope>NUCLEOTIDE SEQUENCE [LARGE SCALE GENOMIC DNA]</scope>
    <source>
        <strain evidence="2">ATCC 14718 / DSM 1338 / JCM 2805 / NCIMB 9133 / AM1</strain>
    </source>
</reference>
<dbReference type="Proteomes" id="UP000009081">
    <property type="component" value="Chromosome"/>
</dbReference>
<gene>
    <name evidence="1" type="ordered locus">MexAM1_META1p1565</name>
</gene>
<accession>C5B077</accession>
<evidence type="ECO:0000313" key="2">
    <source>
        <dbReference type="Proteomes" id="UP000009081"/>
    </source>
</evidence>
<protein>
    <submittedName>
        <fullName evidence="1">Uncharacterized protein</fullName>
    </submittedName>
</protein>
<dbReference type="AlphaFoldDB" id="C5B077"/>
<organism evidence="1 2">
    <name type="scientific">Methylorubrum extorquens (strain ATCC 14718 / DSM 1338 / JCM 2805 / NCIMB 9133 / AM1)</name>
    <name type="common">Methylobacterium extorquens</name>
    <dbReference type="NCBI Taxonomy" id="272630"/>
    <lineage>
        <taxon>Bacteria</taxon>
        <taxon>Pseudomonadati</taxon>
        <taxon>Pseudomonadota</taxon>
        <taxon>Alphaproteobacteria</taxon>
        <taxon>Hyphomicrobiales</taxon>
        <taxon>Methylobacteriaceae</taxon>
        <taxon>Methylorubrum</taxon>
    </lineage>
</organism>
<dbReference type="HOGENOM" id="CLU_3027072_0_0_5"/>
<evidence type="ECO:0000313" key="1">
    <source>
        <dbReference type="EMBL" id="ACS39427.1"/>
    </source>
</evidence>
<name>C5B077_METEA</name>